<dbReference type="EMBL" id="AHAT01015766">
    <property type="status" value="NOT_ANNOTATED_CDS"/>
    <property type="molecule type" value="Genomic_DNA"/>
</dbReference>
<accession>W5NHB7</accession>
<evidence type="ECO:0000313" key="7">
    <source>
        <dbReference type="Proteomes" id="UP000018468"/>
    </source>
</evidence>
<dbReference type="EMBL" id="AHAT01015765">
    <property type="status" value="NOT_ANNOTATED_CDS"/>
    <property type="molecule type" value="Genomic_DNA"/>
</dbReference>
<evidence type="ECO:0000256" key="2">
    <source>
        <dbReference type="ARBA" id="ARBA00023054"/>
    </source>
</evidence>
<dbReference type="eggNOG" id="ENOG502QQG3">
    <property type="taxonomic scope" value="Eukaryota"/>
</dbReference>
<evidence type="ECO:0000256" key="3">
    <source>
        <dbReference type="SAM" id="Coils"/>
    </source>
</evidence>
<proteinExistence type="inferred from homology"/>
<dbReference type="GO" id="GO:0005930">
    <property type="term" value="C:axoneme"/>
    <property type="evidence" value="ECO:0000318"/>
    <property type="project" value="GO_Central"/>
</dbReference>
<feature type="compositionally biased region" description="Basic and acidic residues" evidence="4">
    <location>
        <begin position="647"/>
        <end position="662"/>
    </location>
</feature>
<dbReference type="GO" id="GO:0042073">
    <property type="term" value="P:intraciliary transport"/>
    <property type="evidence" value="ECO:0000318"/>
    <property type="project" value="GO_Central"/>
</dbReference>
<keyword evidence="2 3" id="KW-0175">Coiled coil</keyword>
<feature type="compositionally biased region" description="Basic and acidic residues" evidence="4">
    <location>
        <begin position="511"/>
        <end position="547"/>
    </location>
</feature>
<reference evidence="6" key="3">
    <citation type="submission" date="2025-09" db="UniProtKB">
        <authorList>
            <consortium name="Ensembl"/>
        </authorList>
    </citation>
    <scope>IDENTIFICATION</scope>
</reference>
<dbReference type="AlphaFoldDB" id="W5NHB7"/>
<dbReference type="HOGENOM" id="CLU_017042_0_0_1"/>
<name>W5NHB7_LEPOC</name>
<keyword evidence="7" id="KW-1185">Reference proteome</keyword>
<feature type="region of interest" description="Disordered" evidence="4">
    <location>
        <begin position="1"/>
        <end position="148"/>
    </location>
</feature>
<feature type="coiled-coil region" evidence="3">
    <location>
        <begin position="159"/>
        <end position="352"/>
    </location>
</feature>
<dbReference type="Proteomes" id="UP000018468">
    <property type="component" value="Linkage group LG1"/>
</dbReference>
<dbReference type="Bgee" id="ENSLOCG00000016242">
    <property type="expression patterns" value="Expressed in testis and 13 other cell types or tissues"/>
</dbReference>
<feature type="compositionally biased region" description="Basic and acidic residues" evidence="4">
    <location>
        <begin position="406"/>
        <end position="415"/>
    </location>
</feature>
<dbReference type="STRING" id="7918.ENSLOCP00000020026"/>
<reference evidence="7" key="1">
    <citation type="submission" date="2011-12" db="EMBL/GenBank/DDBJ databases">
        <title>The Draft Genome of Lepisosteus oculatus.</title>
        <authorList>
            <consortium name="The Broad Institute Genome Assembly &amp; Analysis Group"/>
            <consortium name="Computational R&amp;D Group"/>
            <consortium name="and Sequencing Platform"/>
            <person name="Di Palma F."/>
            <person name="Alfoldi J."/>
            <person name="Johnson J."/>
            <person name="Berlin A."/>
            <person name="Gnerre S."/>
            <person name="Jaffe D."/>
            <person name="MacCallum I."/>
            <person name="Young S."/>
            <person name="Walker B.J."/>
            <person name="Lander E.S."/>
            <person name="Lindblad-Toh K."/>
        </authorList>
    </citation>
    <scope>NUCLEOTIDE SEQUENCE [LARGE SCALE GENOMIC DNA]</scope>
</reference>
<dbReference type="InterPro" id="IPR028933">
    <property type="entry name" value="Lebercilin_dom"/>
</dbReference>
<feature type="compositionally biased region" description="Basic and acidic residues" evidence="4">
    <location>
        <begin position="448"/>
        <end position="501"/>
    </location>
</feature>
<dbReference type="GO" id="GO:0035845">
    <property type="term" value="P:photoreceptor cell outer segment organization"/>
    <property type="evidence" value="ECO:0007669"/>
    <property type="project" value="Ensembl"/>
</dbReference>
<dbReference type="InParanoid" id="W5NHB7"/>
<dbReference type="GO" id="GO:0045494">
    <property type="term" value="P:photoreceptor cell maintenance"/>
    <property type="evidence" value="ECO:0007669"/>
    <property type="project" value="Ensembl"/>
</dbReference>
<evidence type="ECO:0000259" key="5">
    <source>
        <dbReference type="Pfam" id="PF15619"/>
    </source>
</evidence>
<feature type="compositionally biased region" description="Polar residues" evidence="4">
    <location>
        <begin position="375"/>
        <end position="387"/>
    </location>
</feature>
<dbReference type="InterPro" id="IPR026188">
    <property type="entry name" value="Lebercilin-like"/>
</dbReference>
<dbReference type="GeneTree" id="ENSGT00560000077266"/>
<feature type="region of interest" description="Disordered" evidence="4">
    <location>
        <begin position="354"/>
        <end position="415"/>
    </location>
</feature>
<feature type="region of interest" description="Disordered" evidence="4">
    <location>
        <begin position="448"/>
        <end position="662"/>
    </location>
</feature>
<protein>
    <submittedName>
        <fullName evidence="6">Lebercilin LCA5</fullName>
    </submittedName>
</protein>
<feature type="compositionally biased region" description="Polar residues" evidence="4">
    <location>
        <begin position="632"/>
        <end position="646"/>
    </location>
</feature>
<feature type="region of interest" description="Disordered" evidence="4">
    <location>
        <begin position="690"/>
        <end position="724"/>
    </location>
</feature>
<feature type="compositionally biased region" description="Basic and acidic residues" evidence="4">
    <location>
        <begin position="37"/>
        <end position="68"/>
    </location>
</feature>
<reference evidence="6" key="2">
    <citation type="submission" date="2025-08" db="UniProtKB">
        <authorList>
            <consortium name="Ensembl"/>
        </authorList>
    </citation>
    <scope>IDENTIFICATION</scope>
</reference>
<feature type="domain" description="Lebercilin" evidence="5">
    <location>
        <begin position="154"/>
        <end position="346"/>
    </location>
</feature>
<organism evidence="6 7">
    <name type="scientific">Lepisosteus oculatus</name>
    <name type="common">Spotted gar</name>
    <dbReference type="NCBI Taxonomy" id="7918"/>
    <lineage>
        <taxon>Eukaryota</taxon>
        <taxon>Metazoa</taxon>
        <taxon>Chordata</taxon>
        <taxon>Craniata</taxon>
        <taxon>Vertebrata</taxon>
        <taxon>Euteleostomi</taxon>
        <taxon>Actinopterygii</taxon>
        <taxon>Neopterygii</taxon>
        <taxon>Holostei</taxon>
        <taxon>Semionotiformes</taxon>
        <taxon>Lepisosteidae</taxon>
        <taxon>Lepisosteus</taxon>
    </lineage>
</organism>
<dbReference type="PANTHER" id="PTHR16650">
    <property type="entry name" value="C21ORF13-RELATED"/>
    <property type="match status" value="1"/>
</dbReference>
<evidence type="ECO:0000313" key="6">
    <source>
        <dbReference type="Ensembl" id="ENSLOCP00000020026.1"/>
    </source>
</evidence>
<evidence type="ECO:0000256" key="1">
    <source>
        <dbReference type="ARBA" id="ARBA00010229"/>
    </source>
</evidence>
<evidence type="ECO:0000256" key="4">
    <source>
        <dbReference type="SAM" id="MobiDB-lite"/>
    </source>
</evidence>
<dbReference type="PANTHER" id="PTHR16650:SF10">
    <property type="entry name" value="LEBERCILIN"/>
    <property type="match status" value="1"/>
</dbReference>
<dbReference type="Pfam" id="PF15619">
    <property type="entry name" value="Lebercilin"/>
    <property type="match status" value="1"/>
</dbReference>
<feature type="compositionally biased region" description="Basic and acidic residues" evidence="4">
    <location>
        <begin position="1"/>
        <end position="10"/>
    </location>
</feature>
<feature type="compositionally biased region" description="Basic residues" evidence="4">
    <location>
        <begin position="116"/>
        <end position="126"/>
    </location>
</feature>
<feature type="compositionally biased region" description="Basic and acidic residues" evidence="4">
    <location>
        <begin position="599"/>
        <end position="608"/>
    </location>
</feature>
<dbReference type="OMA" id="YQIQNID"/>
<dbReference type="Ensembl" id="ENSLOCT00000020059.1">
    <property type="protein sequence ID" value="ENSLOCP00000020026.1"/>
    <property type="gene ID" value="ENSLOCG00000016242.1"/>
</dbReference>
<comment type="similarity">
    <text evidence="1">Belongs to the LCA5 family.</text>
</comment>
<sequence>HTSHGDNRDRERRRHSRRSLDKNSEPPFKSPHRKNKEKPDGDSPMSERARTRTRDPDKDHNSDDERNSDSYYSDDYENGSYVSDQSRTPSSHSPSPGPRREGRTRRISSSPPCKQGLKKMGSRHLSNRAMGQRNWGVRSQSLNKESPPKDLDLVTKRVLSARLLKINELKNELAELQLRLDGLQKENKILRQLQHRQEKALHKFEDTENEISQLISRHTNEARTLRERLRRAQERERAADRQLKETEDELHRCRSTLQKLRRLAQDRHLAEREELARKLAQAEGRLEDNDRRIKDLERNLELSSSSFHRQLVAERKKAHEAQEEVRNLQGELERLGQKLKEKERELETKNIYANRILKPSPKKDGDSASRKKVQFNRNATKSVQTDENLLPIEFPTPPPAITDGSRNSKEDDYLSSKKVQHKIHCTHSRMIISGVFKEVEDKGLEQRLAEEQQRAERDREEREKEREEKLKKDQELQALEEKARRLREEWEREEEERRWRGDPLQQEQQQAEERERRQWERDPHSLERMAEERRKKEQLLARMREIDQETQSDDLFSNFSDSKPAKHSAEPQSPTPSIFKFTEPVENLPNGMPSQGTKDALKKPDSSGRRGIKVQESSEDLTFGSYVPSFGKATSRSGLTNQTSESAEQKHRDTLNLNFGKDKKTNLMQQLFGSTANTDMSSKMEILSPPAASKMSQGNSVPFPWGKSTPDDMKTTTSNSNGLQVAENKPTVKAINAFEDEIEEVSL</sequence>